<dbReference type="EC" id="2.7.13.3" evidence="3"/>
<dbReference type="PANTHER" id="PTHR45528:SF1">
    <property type="entry name" value="SENSOR HISTIDINE KINASE CPXA"/>
    <property type="match status" value="1"/>
</dbReference>
<dbReference type="InterPro" id="IPR005467">
    <property type="entry name" value="His_kinase_dom"/>
</dbReference>
<evidence type="ECO:0000256" key="5">
    <source>
        <dbReference type="ARBA" id="ARBA00022553"/>
    </source>
</evidence>
<proteinExistence type="predicted"/>
<sequence>MKKLKSKEGSLYMVFMKGFILLFLVIVGLAGILYGVNYFLPRRVVVMPKSYDIADYTNILEEEKYDRVPVTKTFGKTGYLEILDENAKVIYDSRGKTNKKYHKDSLRYISEIYPDVYYGVQRIGSGYQLKKSGYLIFQYRWNDESEQYLSGTALLDSKRNVIYSNINLGKKQLTKDEIRYLIESNDGEDVSGNILQKFPFTTLDGETRTALIHTESVGMQLGKIYSKIFFISLLVFVLAVIVTILLMDLYIVNKVRRPLADLEHAIARFREGERSPIVDYSGPREVTTVIDAFNQLEEKLVEAEEKQQALRNQKQQMLSGISHDLKTPITVIRGYVDAIRDGLVPPEDRDRYLAIIEERVDTMTNLISSLSDFSMLEHPDFAYTMTEGNLAEYLREYIAGRYQELNIQGYSMEADIPEENIRTAFDHHQLNRVWENIISNSVKYTPKGTTLFVRLMKSADGKNIIIHIGDNGPGIPEQMKSVLLDPFVVAEPSRSNGQGTGLGLSVAQRIVEAHGGAISILNEKETALAVSEFTGSRGTHGLFYRIVLPVKKGSRE</sequence>
<evidence type="ECO:0000256" key="10">
    <source>
        <dbReference type="ARBA" id="ARBA00022840"/>
    </source>
</evidence>
<comment type="subcellular location">
    <subcellularLocation>
        <location evidence="2">Cell membrane</location>
        <topology evidence="2">Multi-pass membrane protein</topology>
    </subcellularLocation>
</comment>
<evidence type="ECO:0000256" key="6">
    <source>
        <dbReference type="ARBA" id="ARBA00022679"/>
    </source>
</evidence>
<keyword evidence="4" id="KW-1003">Cell membrane</keyword>
<dbReference type="RefSeq" id="WP_154554184.1">
    <property type="nucleotide sequence ID" value="NZ_VUNA01000007.1"/>
</dbReference>
<keyword evidence="19" id="KW-1185">Reference proteome</keyword>
<dbReference type="InterPro" id="IPR004358">
    <property type="entry name" value="Sig_transdc_His_kin-like_C"/>
</dbReference>
<evidence type="ECO:0000256" key="9">
    <source>
        <dbReference type="ARBA" id="ARBA00022777"/>
    </source>
</evidence>
<dbReference type="GO" id="GO:0005886">
    <property type="term" value="C:plasma membrane"/>
    <property type="evidence" value="ECO:0007669"/>
    <property type="project" value="UniProtKB-SubCell"/>
</dbReference>
<dbReference type="Gene3D" id="6.10.340.10">
    <property type="match status" value="1"/>
</dbReference>
<feature type="domain" description="HAMP" evidence="17">
    <location>
        <begin position="253"/>
        <end position="305"/>
    </location>
</feature>
<evidence type="ECO:0000256" key="4">
    <source>
        <dbReference type="ARBA" id="ARBA00022475"/>
    </source>
</evidence>
<feature type="transmembrane region" description="Helical" evidence="15">
    <location>
        <begin position="20"/>
        <end position="40"/>
    </location>
</feature>
<accession>A0A6N7XHB1</accession>
<dbReference type="PROSITE" id="PS50109">
    <property type="entry name" value="HIS_KIN"/>
    <property type="match status" value="1"/>
</dbReference>
<keyword evidence="6" id="KW-0808">Transferase</keyword>
<dbReference type="SMART" id="SM00388">
    <property type="entry name" value="HisKA"/>
    <property type="match status" value="1"/>
</dbReference>
<dbReference type="SMART" id="SM00387">
    <property type="entry name" value="HATPase_c"/>
    <property type="match status" value="1"/>
</dbReference>
<dbReference type="PROSITE" id="PS50885">
    <property type="entry name" value="HAMP"/>
    <property type="match status" value="1"/>
</dbReference>
<reference evidence="18 19" key="1">
    <citation type="submission" date="2019-08" db="EMBL/GenBank/DDBJ databases">
        <title>In-depth cultivation of the pig gut microbiome towards novel bacterial diversity and tailored functional studies.</title>
        <authorList>
            <person name="Wylensek D."/>
            <person name="Hitch T.C.A."/>
            <person name="Clavel T."/>
        </authorList>
    </citation>
    <scope>NUCLEOTIDE SEQUENCE [LARGE SCALE GENOMIC DNA]</scope>
    <source>
        <strain evidence="18 19">WCA-MUC-591-APC-4B</strain>
    </source>
</reference>
<evidence type="ECO:0000259" key="17">
    <source>
        <dbReference type="PROSITE" id="PS50885"/>
    </source>
</evidence>
<dbReference type="CDD" id="cd00082">
    <property type="entry name" value="HisKA"/>
    <property type="match status" value="1"/>
</dbReference>
<dbReference type="Pfam" id="PF02518">
    <property type="entry name" value="HATPase_c"/>
    <property type="match status" value="1"/>
</dbReference>
<feature type="transmembrane region" description="Helical" evidence="15">
    <location>
        <begin position="228"/>
        <end position="252"/>
    </location>
</feature>
<dbReference type="InterPro" id="IPR036890">
    <property type="entry name" value="HATPase_C_sf"/>
</dbReference>
<dbReference type="CDD" id="cd00075">
    <property type="entry name" value="HATPase"/>
    <property type="match status" value="1"/>
</dbReference>
<name>A0A6N7XHB1_9FIRM</name>
<dbReference type="InterPro" id="IPR036097">
    <property type="entry name" value="HisK_dim/P_sf"/>
</dbReference>
<keyword evidence="9 18" id="KW-0418">Kinase</keyword>
<comment type="catalytic activity">
    <reaction evidence="1">
        <text>ATP + protein L-histidine = ADP + protein N-phospho-L-histidine.</text>
        <dbReference type="EC" id="2.7.13.3"/>
    </reaction>
</comment>
<evidence type="ECO:0000259" key="16">
    <source>
        <dbReference type="PROSITE" id="PS50109"/>
    </source>
</evidence>
<gene>
    <name evidence="18" type="ORF">FYJ65_04555</name>
</gene>
<dbReference type="EMBL" id="VUNA01000007">
    <property type="protein sequence ID" value="MST70618.1"/>
    <property type="molecule type" value="Genomic_DNA"/>
</dbReference>
<dbReference type="InterPro" id="IPR003660">
    <property type="entry name" value="HAMP_dom"/>
</dbReference>
<protein>
    <recommendedName>
        <fullName evidence="3">histidine kinase</fullName>
        <ecNumber evidence="3">2.7.13.3</ecNumber>
    </recommendedName>
</protein>
<dbReference type="Gene3D" id="3.30.565.10">
    <property type="entry name" value="Histidine kinase-like ATPase, C-terminal domain"/>
    <property type="match status" value="1"/>
</dbReference>
<dbReference type="Gene3D" id="1.10.287.130">
    <property type="match status" value="1"/>
</dbReference>
<keyword evidence="14" id="KW-0175">Coiled coil</keyword>
<dbReference type="PANTHER" id="PTHR45528">
    <property type="entry name" value="SENSOR HISTIDINE KINASE CPXA"/>
    <property type="match status" value="1"/>
</dbReference>
<dbReference type="PRINTS" id="PR00344">
    <property type="entry name" value="BCTRLSENSOR"/>
</dbReference>
<dbReference type="InterPro" id="IPR050398">
    <property type="entry name" value="HssS/ArlS-like"/>
</dbReference>
<evidence type="ECO:0000313" key="19">
    <source>
        <dbReference type="Proteomes" id="UP000469424"/>
    </source>
</evidence>
<dbReference type="AlphaFoldDB" id="A0A6N7XHB1"/>
<evidence type="ECO:0000313" key="18">
    <source>
        <dbReference type="EMBL" id="MST70618.1"/>
    </source>
</evidence>
<dbReference type="SUPFAM" id="SSF55874">
    <property type="entry name" value="ATPase domain of HSP90 chaperone/DNA topoisomerase II/histidine kinase"/>
    <property type="match status" value="1"/>
</dbReference>
<evidence type="ECO:0000256" key="11">
    <source>
        <dbReference type="ARBA" id="ARBA00022989"/>
    </source>
</evidence>
<dbReference type="InterPro" id="IPR003594">
    <property type="entry name" value="HATPase_dom"/>
</dbReference>
<evidence type="ECO:0000256" key="13">
    <source>
        <dbReference type="ARBA" id="ARBA00023136"/>
    </source>
</evidence>
<dbReference type="SUPFAM" id="SSF47384">
    <property type="entry name" value="Homodimeric domain of signal transducing histidine kinase"/>
    <property type="match status" value="1"/>
</dbReference>
<evidence type="ECO:0000256" key="2">
    <source>
        <dbReference type="ARBA" id="ARBA00004651"/>
    </source>
</evidence>
<feature type="domain" description="Histidine kinase" evidence="16">
    <location>
        <begin position="320"/>
        <end position="552"/>
    </location>
</feature>
<keyword evidence="11 15" id="KW-1133">Transmembrane helix</keyword>
<evidence type="ECO:0000256" key="8">
    <source>
        <dbReference type="ARBA" id="ARBA00022741"/>
    </source>
</evidence>
<evidence type="ECO:0000256" key="3">
    <source>
        <dbReference type="ARBA" id="ARBA00012438"/>
    </source>
</evidence>
<dbReference type="GO" id="GO:0000155">
    <property type="term" value="F:phosphorelay sensor kinase activity"/>
    <property type="evidence" value="ECO:0007669"/>
    <property type="project" value="InterPro"/>
</dbReference>
<keyword evidence="5" id="KW-0597">Phosphoprotein</keyword>
<keyword evidence="10" id="KW-0067">ATP-binding</keyword>
<keyword evidence="12" id="KW-0902">Two-component regulatory system</keyword>
<organism evidence="18 19">
    <name type="scientific">Mogibacterium kristiansenii</name>
    <dbReference type="NCBI Taxonomy" id="2606708"/>
    <lineage>
        <taxon>Bacteria</taxon>
        <taxon>Bacillati</taxon>
        <taxon>Bacillota</taxon>
        <taxon>Clostridia</taxon>
        <taxon>Peptostreptococcales</taxon>
        <taxon>Anaerovoracaceae</taxon>
        <taxon>Mogibacterium</taxon>
    </lineage>
</organism>
<keyword evidence="13 15" id="KW-0472">Membrane</keyword>
<dbReference type="Proteomes" id="UP000469424">
    <property type="component" value="Unassembled WGS sequence"/>
</dbReference>
<evidence type="ECO:0000256" key="7">
    <source>
        <dbReference type="ARBA" id="ARBA00022692"/>
    </source>
</evidence>
<evidence type="ECO:0000256" key="15">
    <source>
        <dbReference type="SAM" id="Phobius"/>
    </source>
</evidence>
<evidence type="ECO:0000256" key="1">
    <source>
        <dbReference type="ARBA" id="ARBA00000085"/>
    </source>
</evidence>
<feature type="coiled-coil region" evidence="14">
    <location>
        <begin position="286"/>
        <end position="320"/>
    </location>
</feature>
<keyword evidence="8" id="KW-0547">Nucleotide-binding</keyword>
<keyword evidence="7 15" id="KW-0812">Transmembrane</keyword>
<evidence type="ECO:0000256" key="14">
    <source>
        <dbReference type="SAM" id="Coils"/>
    </source>
</evidence>
<dbReference type="GO" id="GO:0005524">
    <property type="term" value="F:ATP binding"/>
    <property type="evidence" value="ECO:0007669"/>
    <property type="project" value="UniProtKB-KW"/>
</dbReference>
<dbReference type="Pfam" id="PF00512">
    <property type="entry name" value="HisKA"/>
    <property type="match status" value="1"/>
</dbReference>
<comment type="caution">
    <text evidence="18">The sequence shown here is derived from an EMBL/GenBank/DDBJ whole genome shotgun (WGS) entry which is preliminary data.</text>
</comment>
<dbReference type="InterPro" id="IPR003661">
    <property type="entry name" value="HisK_dim/P_dom"/>
</dbReference>
<evidence type="ECO:0000256" key="12">
    <source>
        <dbReference type="ARBA" id="ARBA00023012"/>
    </source>
</evidence>